<reference evidence="3 4" key="1">
    <citation type="submission" date="2020-09" db="EMBL/GenBank/DDBJ databases">
        <title>Characterization of Treponema spp. from bovine digital dermatitis in Korea.</title>
        <authorList>
            <person name="Espiritu H.M."/>
            <person name="Cho Y.I."/>
            <person name="Mamuad L."/>
        </authorList>
    </citation>
    <scope>NUCLEOTIDE SEQUENCE [LARGE SCALE GENOMIC DNA]</scope>
    <source>
        <strain evidence="3 4">KS1</strain>
    </source>
</reference>
<feature type="chain" id="PRO_5032745097" description="Lipoprotein" evidence="2">
    <location>
        <begin position="24"/>
        <end position="383"/>
    </location>
</feature>
<keyword evidence="2" id="KW-0732">Signal</keyword>
<dbReference type="Pfam" id="PF26331">
    <property type="entry name" value="DUF8086"/>
    <property type="match status" value="1"/>
</dbReference>
<protein>
    <recommendedName>
        <fullName evidence="5">Lipoprotein</fullName>
    </recommendedName>
</protein>
<gene>
    <name evidence="3" type="ORF">IFE08_03900</name>
</gene>
<evidence type="ECO:0000256" key="1">
    <source>
        <dbReference type="SAM" id="MobiDB-lite"/>
    </source>
</evidence>
<name>A0A7S6WR91_9SPIR</name>
<evidence type="ECO:0000256" key="2">
    <source>
        <dbReference type="SAM" id="SignalP"/>
    </source>
</evidence>
<dbReference type="AlphaFoldDB" id="A0A7S6WR91"/>
<evidence type="ECO:0008006" key="5">
    <source>
        <dbReference type="Google" id="ProtNLM"/>
    </source>
</evidence>
<feature type="signal peptide" evidence="2">
    <location>
        <begin position="1"/>
        <end position="23"/>
    </location>
</feature>
<dbReference type="Proteomes" id="UP000593915">
    <property type="component" value="Chromosome"/>
</dbReference>
<sequence>MRNLFRFLILASVLLFYFSSCSKKQHGSSVQNSQITDTTGTVNSQTKAENKLSEAWYYFSSAGELIKTESAETAPYAEFLPWTEAVRVSSVAVMYEPPFFLVNKQGILPAFGFNTENSPAVLKSTEAAKRTAGGFYKTEQGLLVRFYTNTVFSSVNASDENVSLYRYNTVNNDFSPLIFPSVFKLEKEAQLVNLEFKQKWFASFKTEKNDRITFNYFAFDSFDEALKGNYLQISQDEVIKNTAPIDLNLSLQNEKLKEIAVPLKESGYKNIRAEFFSKNSKSKTDLLKQEDFSEEAEYVSACVCEFKSGENANIKKAVLFATGEMLLLDSEKQKWNKIELPQLPKNTVYTYFAIYGNTVIAAWEEQRFFEVGKTGLYVTSLPE</sequence>
<dbReference type="RefSeq" id="WP_194077044.1">
    <property type="nucleotide sequence ID" value="NZ_CP061839.1"/>
</dbReference>
<dbReference type="EMBL" id="CP061839">
    <property type="protein sequence ID" value="QOW61539.1"/>
    <property type="molecule type" value="Genomic_DNA"/>
</dbReference>
<dbReference type="InterPro" id="IPR058399">
    <property type="entry name" value="DUF8086"/>
</dbReference>
<organism evidence="3 4">
    <name type="scientific">Treponema pedis</name>
    <dbReference type="NCBI Taxonomy" id="409322"/>
    <lineage>
        <taxon>Bacteria</taxon>
        <taxon>Pseudomonadati</taxon>
        <taxon>Spirochaetota</taxon>
        <taxon>Spirochaetia</taxon>
        <taxon>Spirochaetales</taxon>
        <taxon>Treponemataceae</taxon>
        <taxon>Treponema</taxon>
    </lineage>
</organism>
<feature type="region of interest" description="Disordered" evidence="1">
    <location>
        <begin position="25"/>
        <end position="44"/>
    </location>
</feature>
<evidence type="ECO:0000313" key="3">
    <source>
        <dbReference type="EMBL" id="QOW61539.1"/>
    </source>
</evidence>
<proteinExistence type="predicted"/>
<accession>A0A7S6WR91</accession>
<evidence type="ECO:0000313" key="4">
    <source>
        <dbReference type="Proteomes" id="UP000593915"/>
    </source>
</evidence>